<comment type="caution">
    <text evidence="1">The sequence shown here is derived from an EMBL/GenBank/DDBJ whole genome shotgun (WGS) entry which is preliminary data.</text>
</comment>
<keyword evidence="2" id="KW-1185">Reference proteome</keyword>
<evidence type="ECO:0000313" key="1">
    <source>
        <dbReference type="EMBL" id="KAK3686728.1"/>
    </source>
</evidence>
<proteinExistence type="predicted"/>
<accession>A0ACC3MDY2</accession>
<evidence type="ECO:0000313" key="2">
    <source>
        <dbReference type="Proteomes" id="UP001281147"/>
    </source>
</evidence>
<protein>
    <submittedName>
        <fullName evidence="1">Uncharacterized protein</fullName>
    </submittedName>
</protein>
<name>A0ACC3MDY2_9PEZI</name>
<reference evidence="1" key="1">
    <citation type="submission" date="2023-07" db="EMBL/GenBank/DDBJ databases">
        <title>Black Yeasts Isolated from many extreme environments.</title>
        <authorList>
            <person name="Coleine C."/>
            <person name="Stajich J.E."/>
            <person name="Selbmann L."/>
        </authorList>
    </citation>
    <scope>NUCLEOTIDE SEQUENCE</scope>
    <source>
        <strain evidence="1">CCFEE 5714</strain>
    </source>
</reference>
<gene>
    <name evidence="1" type="ORF">LTR37_019520</name>
</gene>
<dbReference type="Proteomes" id="UP001281147">
    <property type="component" value="Unassembled WGS sequence"/>
</dbReference>
<sequence length="163" mass="18248">MAKFGNMIFALPTPIIQRTILELNNCKEYILAVGVDAQHDWCLGDAGGRTVVERHLSQVLPRSFYYIILKIFVALLLVLIAKRMNSPQYPPTPNRAHQPRFHMSTSLLHFICVLLSLSLLTRPIQAAEGEDSPNEFVNPPAPGYQFDFTKNPTYAIGAPVSLQ</sequence>
<dbReference type="EMBL" id="JAUTXU010000305">
    <property type="protein sequence ID" value="KAK3686728.1"/>
    <property type="molecule type" value="Genomic_DNA"/>
</dbReference>
<organism evidence="1 2">
    <name type="scientific">Vermiconidia calcicola</name>
    <dbReference type="NCBI Taxonomy" id="1690605"/>
    <lineage>
        <taxon>Eukaryota</taxon>
        <taxon>Fungi</taxon>
        <taxon>Dikarya</taxon>
        <taxon>Ascomycota</taxon>
        <taxon>Pezizomycotina</taxon>
        <taxon>Dothideomycetes</taxon>
        <taxon>Dothideomycetidae</taxon>
        <taxon>Mycosphaerellales</taxon>
        <taxon>Extremaceae</taxon>
        <taxon>Vermiconidia</taxon>
    </lineage>
</organism>